<reference evidence="1" key="1">
    <citation type="submission" date="2020-03" db="EMBL/GenBank/DDBJ databases">
        <authorList>
            <person name="Weist P."/>
        </authorList>
    </citation>
    <scope>NUCLEOTIDE SEQUENCE</scope>
</reference>
<dbReference type="EMBL" id="CADEAL010000213">
    <property type="protein sequence ID" value="CAB1416514.1"/>
    <property type="molecule type" value="Genomic_DNA"/>
</dbReference>
<gene>
    <name evidence="1" type="ORF">PLEPLA_LOCUS4305</name>
</gene>
<evidence type="ECO:0000313" key="2">
    <source>
        <dbReference type="Proteomes" id="UP001153269"/>
    </source>
</evidence>
<name>A0A9N7TQB0_PLEPL</name>
<dbReference type="Proteomes" id="UP001153269">
    <property type="component" value="Unassembled WGS sequence"/>
</dbReference>
<proteinExistence type="predicted"/>
<evidence type="ECO:0000313" key="1">
    <source>
        <dbReference type="EMBL" id="CAB1416514.1"/>
    </source>
</evidence>
<protein>
    <submittedName>
        <fullName evidence="1">Uncharacterized protein</fullName>
    </submittedName>
</protein>
<accession>A0A9N7TQB0</accession>
<dbReference type="AlphaFoldDB" id="A0A9N7TQB0"/>
<organism evidence="1 2">
    <name type="scientific">Pleuronectes platessa</name>
    <name type="common">European plaice</name>
    <dbReference type="NCBI Taxonomy" id="8262"/>
    <lineage>
        <taxon>Eukaryota</taxon>
        <taxon>Metazoa</taxon>
        <taxon>Chordata</taxon>
        <taxon>Craniata</taxon>
        <taxon>Vertebrata</taxon>
        <taxon>Euteleostomi</taxon>
        <taxon>Actinopterygii</taxon>
        <taxon>Neopterygii</taxon>
        <taxon>Teleostei</taxon>
        <taxon>Neoteleostei</taxon>
        <taxon>Acanthomorphata</taxon>
        <taxon>Carangaria</taxon>
        <taxon>Pleuronectiformes</taxon>
        <taxon>Pleuronectoidei</taxon>
        <taxon>Pleuronectidae</taxon>
        <taxon>Pleuronectes</taxon>
    </lineage>
</organism>
<sequence>MKLLQCQSPDGVTAGIRGCAGAEAPTSPHSVLIERQGAAAQGLMLLGLMLLVFSFSTAPPTAPAQREQQKLIHQEEQRRWVRKILDSHWKVQRTEEEERCTQLYSPSRDADTFPFTSLSICQPRGGNLFFPENRRLIDAALARGKAANIMSSITEISQRGTDLCPKTKDVLNQDVWWEGRMESIGALTKRSAAERIMKHRRSDCIR</sequence>
<keyword evidence="2" id="KW-1185">Reference proteome</keyword>
<comment type="caution">
    <text evidence="1">The sequence shown here is derived from an EMBL/GenBank/DDBJ whole genome shotgun (WGS) entry which is preliminary data.</text>
</comment>